<dbReference type="InterPro" id="IPR039657">
    <property type="entry name" value="Dimethylallyltransferase"/>
</dbReference>
<dbReference type="SUPFAM" id="SSF52540">
    <property type="entry name" value="P-loop containing nucleoside triphosphate hydrolases"/>
    <property type="match status" value="1"/>
</dbReference>
<comment type="similarity">
    <text evidence="1 5">Belongs to the IPP transferase family.</text>
</comment>
<dbReference type="InterPro" id="IPR027417">
    <property type="entry name" value="P-loop_NTPase"/>
</dbReference>
<evidence type="ECO:0000313" key="7">
    <source>
        <dbReference type="Proteomes" id="UP000311919"/>
    </source>
</evidence>
<organism evidence="6 7">
    <name type="scientific">Schistosoma japonicum</name>
    <name type="common">Blood fluke</name>
    <dbReference type="NCBI Taxonomy" id="6182"/>
    <lineage>
        <taxon>Eukaryota</taxon>
        <taxon>Metazoa</taxon>
        <taxon>Spiralia</taxon>
        <taxon>Lophotrochozoa</taxon>
        <taxon>Platyhelminthes</taxon>
        <taxon>Trematoda</taxon>
        <taxon>Digenea</taxon>
        <taxon>Strigeidida</taxon>
        <taxon>Schistosomatoidea</taxon>
        <taxon>Schistosomatidae</taxon>
        <taxon>Schistosoma</taxon>
    </lineage>
</organism>
<evidence type="ECO:0000256" key="2">
    <source>
        <dbReference type="ARBA" id="ARBA00022679"/>
    </source>
</evidence>
<evidence type="ECO:0000256" key="3">
    <source>
        <dbReference type="ARBA" id="ARBA00022741"/>
    </source>
</evidence>
<gene>
    <name evidence="6" type="ORF">EWB00_006397</name>
</gene>
<proteinExistence type="inferred from homology"/>
<protein>
    <submittedName>
        <fullName evidence="6">tRNA dimethylallyltransferase</fullName>
    </submittedName>
</protein>
<evidence type="ECO:0000256" key="4">
    <source>
        <dbReference type="ARBA" id="ARBA00022840"/>
    </source>
</evidence>
<dbReference type="InterPro" id="IPR018022">
    <property type="entry name" value="IPT"/>
</dbReference>
<comment type="caution">
    <text evidence="6">The sequence shown here is derived from an EMBL/GenBank/DDBJ whole genome shotgun (WGS) entry which is preliminary data.</text>
</comment>
<dbReference type="NCBIfam" id="TIGR00174">
    <property type="entry name" value="miaA"/>
    <property type="match status" value="1"/>
</dbReference>
<dbReference type="Proteomes" id="UP000311919">
    <property type="component" value="Unassembled WGS sequence"/>
</dbReference>
<keyword evidence="4 5" id="KW-0067">ATP-binding</keyword>
<name>A0A4Z2CYM8_SCHJA</name>
<dbReference type="OrthoDB" id="775260at2759"/>
<dbReference type="EMBL" id="SKCS01000396">
    <property type="protein sequence ID" value="TNN09337.1"/>
    <property type="molecule type" value="Genomic_DNA"/>
</dbReference>
<dbReference type="HAMAP" id="MF_00185">
    <property type="entry name" value="IPP_trans"/>
    <property type="match status" value="1"/>
</dbReference>
<reference evidence="6 7" key="1">
    <citation type="submission" date="2019-03" db="EMBL/GenBank/DDBJ databases">
        <title>An improved genome assembly of the fluke Schistosoma japonicum.</title>
        <authorList>
            <person name="Hu W."/>
            <person name="Luo F."/>
            <person name="Yin M."/>
            <person name="Mo X."/>
            <person name="Sun C."/>
            <person name="Wu Q."/>
            <person name="Zhu B."/>
            <person name="Xiang M."/>
            <person name="Wang J."/>
            <person name="Wang Y."/>
            <person name="Zhang T."/>
            <person name="Xu B."/>
            <person name="Zheng H."/>
            <person name="Feng Z."/>
        </authorList>
    </citation>
    <scope>NUCLEOTIDE SEQUENCE [LARGE SCALE GENOMIC DNA]</scope>
    <source>
        <strain evidence="6">HuSjv2</strain>
        <tissue evidence="6">Worms</tissue>
    </source>
</reference>
<evidence type="ECO:0000256" key="5">
    <source>
        <dbReference type="RuleBase" id="RU003785"/>
    </source>
</evidence>
<dbReference type="Pfam" id="PF01715">
    <property type="entry name" value="IPPT"/>
    <property type="match status" value="1"/>
</dbReference>
<evidence type="ECO:0000256" key="1">
    <source>
        <dbReference type="ARBA" id="ARBA00005842"/>
    </source>
</evidence>
<dbReference type="GO" id="GO:0005524">
    <property type="term" value="F:ATP binding"/>
    <property type="evidence" value="ECO:0007669"/>
    <property type="project" value="UniProtKB-KW"/>
</dbReference>
<dbReference type="STRING" id="6182.A0A4Z2CYM8"/>
<sequence>MFNAPSFTHSSRLFLFHMVEQSCLLSSFRQLPVISICGATGTGKSELATNLASVFNGEVINFDALQLYNGLNIATNKIPPDKCLGVPHHLIGIYPPEYGDKYDVHSYRNICLPLIDNLRNTKKKLPILVGGTHYYLEAILWQDFLASKHTTSDTKDEFDSEVFLNDPMECYDLLHTLKPDTAKHLHPNNVRRVKRALFDALKESKTQTESGEIMNLDKQSLNRSIKPRYPGESLILWLDCASDVLNSHLDKRVDTMLSSGLIDELDTFLNQVNVLDSSLAPESNEMSDTHDNIKQTRSKKLKHLFSEESESVSDPMVRRGILQSIGLKEFSEYLALLPGERGTPEASILFKQAVENVKTATRKYARRQVSWIRNRFLRRPVDGSIPVFRIDVTDFLSSESSDTWNKAIFASAVRLVYNELIKLDDRLYEPLKQNTYLNSLLKICPDSCCPKPELLLLPKPFVKSNNAESPFICSICSGKIFTQLDSWEAHLKSRSHQKRTAKHNRRLLIEKAMKNLPS</sequence>
<dbReference type="GO" id="GO:0052381">
    <property type="term" value="F:tRNA dimethylallyltransferase activity"/>
    <property type="evidence" value="ECO:0007669"/>
    <property type="project" value="InterPro"/>
</dbReference>
<dbReference type="PANTHER" id="PTHR11088">
    <property type="entry name" value="TRNA DIMETHYLALLYLTRANSFERASE"/>
    <property type="match status" value="1"/>
</dbReference>
<dbReference type="GO" id="GO:0006400">
    <property type="term" value="P:tRNA modification"/>
    <property type="evidence" value="ECO:0007669"/>
    <property type="project" value="TreeGrafter"/>
</dbReference>
<dbReference type="Gene3D" id="3.40.50.300">
    <property type="entry name" value="P-loop containing nucleotide triphosphate hydrolases"/>
    <property type="match status" value="1"/>
</dbReference>
<keyword evidence="2 5" id="KW-0808">Transferase</keyword>
<keyword evidence="3 5" id="KW-0547">Nucleotide-binding</keyword>
<dbReference type="Gene3D" id="1.10.20.140">
    <property type="match status" value="1"/>
</dbReference>
<evidence type="ECO:0000313" key="6">
    <source>
        <dbReference type="EMBL" id="TNN09337.1"/>
    </source>
</evidence>
<dbReference type="AlphaFoldDB" id="A0A4Z2CYM8"/>
<dbReference type="GO" id="GO:0005739">
    <property type="term" value="C:mitochondrion"/>
    <property type="evidence" value="ECO:0007669"/>
    <property type="project" value="TreeGrafter"/>
</dbReference>
<dbReference type="PANTHER" id="PTHR11088:SF89">
    <property type="entry name" value="TRNA DIMETHYLALLYLTRANSFERASE"/>
    <property type="match status" value="1"/>
</dbReference>
<keyword evidence="7" id="KW-1185">Reference proteome</keyword>
<accession>A0A4Z2CYM8</accession>